<dbReference type="Proteomes" id="UP001145072">
    <property type="component" value="Unassembled WGS sequence"/>
</dbReference>
<dbReference type="EMBL" id="JAMQJZ010000009">
    <property type="protein sequence ID" value="MDC3421142.1"/>
    <property type="molecule type" value="Genomic_DNA"/>
</dbReference>
<keyword evidence="10" id="KW-1185">Reference proteome</keyword>
<dbReference type="GO" id="GO:0006099">
    <property type="term" value="P:tricarboxylic acid cycle"/>
    <property type="evidence" value="ECO:0007669"/>
    <property type="project" value="UniProtKB-UniRule"/>
</dbReference>
<dbReference type="NCBIfam" id="NF003608">
    <property type="entry name" value="PRK05257.2-4"/>
    <property type="match status" value="1"/>
</dbReference>
<dbReference type="SUPFAM" id="SSF51905">
    <property type="entry name" value="FAD/NAD(P)-binding domain"/>
    <property type="match status" value="1"/>
</dbReference>
<comment type="pathway">
    <text evidence="3 8">Carbohydrate metabolism; tricarboxylic acid cycle; oxaloacetate from (S)-malate (quinone route): step 1/1.</text>
</comment>
<evidence type="ECO:0000256" key="2">
    <source>
        <dbReference type="ARBA" id="ARBA00001974"/>
    </source>
</evidence>
<dbReference type="NCBIfam" id="NF003610">
    <property type="entry name" value="PRK05257.3-1"/>
    <property type="match status" value="1"/>
</dbReference>
<dbReference type="InterPro" id="IPR036188">
    <property type="entry name" value="FAD/NAD-bd_sf"/>
</dbReference>
<dbReference type="NCBIfam" id="NF003604">
    <property type="entry name" value="PRK05257.1-3"/>
    <property type="match status" value="1"/>
</dbReference>
<dbReference type="InterPro" id="IPR006231">
    <property type="entry name" value="MQO"/>
</dbReference>
<comment type="similarity">
    <text evidence="8">Belongs to the MQO family.</text>
</comment>
<dbReference type="PANTHER" id="PTHR43104:SF2">
    <property type="entry name" value="L-2-HYDROXYGLUTARATE DEHYDROGENASE, MITOCHONDRIAL"/>
    <property type="match status" value="1"/>
</dbReference>
<name>A0A9X3WJY6_9BACI</name>
<comment type="caution">
    <text evidence="9">The sequence shown here is derived from an EMBL/GenBank/DDBJ whole genome shotgun (WGS) entry which is preliminary data.</text>
</comment>
<dbReference type="NCBIfam" id="NF009875">
    <property type="entry name" value="PRK13339.1"/>
    <property type="match status" value="1"/>
</dbReference>
<protein>
    <recommendedName>
        <fullName evidence="8">Probable malate:quinone oxidoreductase</fullName>
        <ecNumber evidence="8">1.1.5.4</ecNumber>
    </recommendedName>
    <alternativeName>
        <fullName evidence="8">MQO</fullName>
    </alternativeName>
    <alternativeName>
        <fullName evidence="8">Malate dehydrogenase [quinone]</fullName>
    </alternativeName>
</protein>
<comment type="cofactor">
    <cofactor evidence="2 8">
        <name>FAD</name>
        <dbReference type="ChEBI" id="CHEBI:57692"/>
    </cofactor>
</comment>
<evidence type="ECO:0000256" key="6">
    <source>
        <dbReference type="ARBA" id="ARBA00022827"/>
    </source>
</evidence>
<evidence type="ECO:0000313" key="9">
    <source>
        <dbReference type="EMBL" id="MDC3421142.1"/>
    </source>
</evidence>
<dbReference type="PANTHER" id="PTHR43104">
    <property type="entry name" value="L-2-HYDROXYGLUTARATE DEHYDROGENASE, MITOCHONDRIAL"/>
    <property type="match status" value="1"/>
</dbReference>
<organism evidence="9 10">
    <name type="scientific">Aquibacillus koreensis</name>
    <dbReference type="NCBI Taxonomy" id="279446"/>
    <lineage>
        <taxon>Bacteria</taxon>
        <taxon>Bacillati</taxon>
        <taxon>Bacillota</taxon>
        <taxon>Bacilli</taxon>
        <taxon>Bacillales</taxon>
        <taxon>Bacillaceae</taxon>
        <taxon>Aquibacillus</taxon>
    </lineage>
</organism>
<evidence type="ECO:0000256" key="5">
    <source>
        <dbReference type="ARBA" id="ARBA00022630"/>
    </source>
</evidence>
<proteinExistence type="inferred from homology"/>
<accession>A0A9X3WJY6</accession>
<dbReference type="RefSeq" id="WP_259871787.1">
    <property type="nucleotide sequence ID" value="NZ_JAMQJZ010000009.1"/>
</dbReference>
<dbReference type="NCBIfam" id="NF003603">
    <property type="entry name" value="PRK05257.1-1"/>
    <property type="match status" value="1"/>
</dbReference>
<keyword evidence="5 8" id="KW-0285">Flavoprotein</keyword>
<dbReference type="GO" id="GO:0008924">
    <property type="term" value="F:L-malate dehydrogenase (quinone) activity"/>
    <property type="evidence" value="ECO:0007669"/>
    <property type="project" value="UniProtKB-UniRule"/>
</dbReference>
<evidence type="ECO:0000256" key="1">
    <source>
        <dbReference type="ARBA" id="ARBA00001139"/>
    </source>
</evidence>
<evidence type="ECO:0000313" key="10">
    <source>
        <dbReference type="Proteomes" id="UP001145072"/>
    </source>
</evidence>
<evidence type="ECO:0000256" key="7">
    <source>
        <dbReference type="ARBA" id="ARBA00023002"/>
    </source>
</evidence>
<evidence type="ECO:0000256" key="8">
    <source>
        <dbReference type="HAMAP-Rule" id="MF_00212"/>
    </source>
</evidence>
<keyword evidence="7 8" id="KW-0560">Oxidoreductase</keyword>
<sequence length="507" mass="56043">MSNRQTSSDVILIGAGVMSATLGTLLKELAPEMNIKVFEKLDKSGEESSNEWNNAGTGHAALCELNYTNEKPDGSIDISKAIKVNEQFQVSMQFWSHLVNSDLIQNPQDFIMPLPHMSLVQGEENVSFLKKRFEALSSNPLFNGMEYSDDPEKLMDWIPLIMQDRNEKEPIAATKIDSGTDVNFGALTRKLFDQLKDKGVNVHYKHSVNDVKRASDGSWELKVKNLESGQLERHKAKFVFIGGGGGSIHLLQKSGIPEGRNIGGFPVSGLFMVCKNPEVVEQHYAKVYGKAKVGAPPMSVPHLDTRFIDNKKSLLFGPFAGFTPKFLKNGSIFDLINSVKHYNLLTMLAAGAKNMPLTRYLIQQVLLSKEKRMEELREFIPNAKSEDWDLVVAGQRVQVIKDTDAGGKGTLQFGTEVVSSEDGSIAALLGASPGASTAVSVMLEVLNRCFPDQMKEWEPKIKEMIPSYGKSLVDNPKLIKEIHTSTAQTLGLVNQNDINTNRESKEA</sequence>
<dbReference type="Pfam" id="PF06039">
    <property type="entry name" value="Mqo"/>
    <property type="match status" value="1"/>
</dbReference>
<dbReference type="NCBIfam" id="NF003605">
    <property type="entry name" value="PRK05257.1-4"/>
    <property type="match status" value="1"/>
</dbReference>
<dbReference type="NCBIfam" id="NF003606">
    <property type="entry name" value="PRK05257.2-1"/>
    <property type="match status" value="1"/>
</dbReference>
<dbReference type="NCBIfam" id="NF003611">
    <property type="entry name" value="PRK05257.3-2"/>
    <property type="match status" value="1"/>
</dbReference>
<gene>
    <name evidence="8" type="primary">mqo</name>
    <name evidence="9" type="ORF">NC661_12255</name>
</gene>
<evidence type="ECO:0000256" key="4">
    <source>
        <dbReference type="ARBA" id="ARBA00022532"/>
    </source>
</evidence>
<keyword evidence="6 8" id="KW-0274">FAD</keyword>
<dbReference type="AlphaFoldDB" id="A0A9X3WJY6"/>
<reference evidence="9" key="1">
    <citation type="submission" date="2022-06" db="EMBL/GenBank/DDBJ databases">
        <title>Aquibacillus sp. a new bacterium isolated from soil saline samples.</title>
        <authorList>
            <person name="Galisteo C."/>
            <person name="De La Haba R."/>
            <person name="Sanchez-Porro C."/>
            <person name="Ventosa A."/>
        </authorList>
    </citation>
    <scope>NUCLEOTIDE SEQUENCE</scope>
    <source>
        <strain evidence="9">JCM 12387</strain>
    </source>
</reference>
<dbReference type="NCBIfam" id="TIGR01320">
    <property type="entry name" value="mal_quin_oxido"/>
    <property type="match status" value="1"/>
</dbReference>
<dbReference type="GO" id="GO:0047545">
    <property type="term" value="F:(S)-2-hydroxyglutarate dehydrogenase activity"/>
    <property type="evidence" value="ECO:0007669"/>
    <property type="project" value="TreeGrafter"/>
</dbReference>
<evidence type="ECO:0000256" key="3">
    <source>
        <dbReference type="ARBA" id="ARBA00005012"/>
    </source>
</evidence>
<comment type="catalytic activity">
    <reaction evidence="1 8">
        <text>(S)-malate + a quinone = a quinol + oxaloacetate</text>
        <dbReference type="Rhea" id="RHEA:46012"/>
        <dbReference type="ChEBI" id="CHEBI:15589"/>
        <dbReference type="ChEBI" id="CHEBI:16452"/>
        <dbReference type="ChEBI" id="CHEBI:24646"/>
        <dbReference type="ChEBI" id="CHEBI:132124"/>
        <dbReference type="EC" id="1.1.5.4"/>
    </reaction>
</comment>
<keyword evidence="4 8" id="KW-0816">Tricarboxylic acid cycle</keyword>
<dbReference type="EC" id="1.1.5.4" evidence="8"/>
<dbReference type="NCBIfam" id="NF003613">
    <property type="entry name" value="PRK05257.3-4"/>
    <property type="match status" value="1"/>
</dbReference>
<dbReference type="HAMAP" id="MF_00212">
    <property type="entry name" value="MQO"/>
    <property type="match status" value="1"/>
</dbReference>